<keyword evidence="5" id="KW-0732">Signal</keyword>
<dbReference type="PANTHER" id="PTHR10458:SF22">
    <property type="entry name" value="PEPTIDE DEFORMYLASE"/>
    <property type="match status" value="1"/>
</dbReference>
<comment type="similarity">
    <text evidence="1 4">Belongs to the polypeptide deformylase family.</text>
</comment>
<feature type="binding site" evidence="4">
    <location>
        <position position="140"/>
    </location>
    <ligand>
        <name>Fe cation</name>
        <dbReference type="ChEBI" id="CHEBI:24875"/>
    </ligand>
</feature>
<accession>A0ABY5UYD0</accession>
<reference evidence="6" key="1">
    <citation type="journal article" date="2022" name="Cell">
        <title>Design, construction, and in vivo augmentation of a complex gut microbiome.</title>
        <authorList>
            <person name="Cheng A.G."/>
            <person name="Ho P.Y."/>
            <person name="Aranda-Diaz A."/>
            <person name="Jain S."/>
            <person name="Yu F.B."/>
            <person name="Meng X."/>
            <person name="Wang M."/>
            <person name="Iakiviak M."/>
            <person name="Nagashima K."/>
            <person name="Zhao A."/>
            <person name="Murugkar P."/>
            <person name="Patil A."/>
            <person name="Atabakhsh K."/>
            <person name="Weakley A."/>
            <person name="Yan J."/>
            <person name="Brumbaugh A.R."/>
            <person name="Higginbottom S."/>
            <person name="Dimas A."/>
            <person name="Shiver A.L."/>
            <person name="Deutschbauer A."/>
            <person name="Neff N."/>
            <person name="Sonnenburg J.L."/>
            <person name="Huang K.C."/>
            <person name="Fischbach M.A."/>
        </authorList>
    </citation>
    <scope>NUCLEOTIDE SEQUENCE</scope>
    <source>
        <strain evidence="6">AP11</strain>
    </source>
</reference>
<feature type="chain" id="PRO_5045465198" description="Peptide deformylase" evidence="5">
    <location>
        <begin position="21"/>
        <end position="212"/>
    </location>
</feature>
<keyword evidence="4" id="KW-0648">Protein biosynthesis</keyword>
<keyword evidence="3 4" id="KW-0378">Hydrolase</keyword>
<dbReference type="PANTHER" id="PTHR10458">
    <property type="entry name" value="PEPTIDE DEFORMYLASE"/>
    <property type="match status" value="1"/>
</dbReference>
<dbReference type="GeneID" id="82891500"/>
<dbReference type="PRINTS" id="PR01576">
    <property type="entry name" value="PDEFORMYLASE"/>
</dbReference>
<comment type="function">
    <text evidence="4">Removes the formyl group from the N-terminal Met of newly synthesized proteins. Requires at least a dipeptide for an efficient rate of reaction. N-terminal L-methionine is a prerequisite for activity but the enzyme has broad specificity at other positions.</text>
</comment>
<gene>
    <name evidence="4" type="primary">def</name>
    <name evidence="6" type="ORF">NQ491_07160</name>
</gene>
<dbReference type="SUPFAM" id="SSF56420">
    <property type="entry name" value="Peptide deformylase"/>
    <property type="match status" value="1"/>
</dbReference>
<organism evidence="6 7">
    <name type="scientific">Alistipes ihumii AP11</name>
    <dbReference type="NCBI Taxonomy" id="1211813"/>
    <lineage>
        <taxon>Bacteria</taxon>
        <taxon>Pseudomonadati</taxon>
        <taxon>Bacteroidota</taxon>
        <taxon>Bacteroidia</taxon>
        <taxon>Bacteroidales</taxon>
        <taxon>Rikenellaceae</taxon>
        <taxon>Alistipes</taxon>
    </lineage>
</organism>
<comment type="cofactor">
    <cofactor evidence="4">
        <name>Fe(2+)</name>
        <dbReference type="ChEBI" id="CHEBI:29033"/>
    </cofactor>
    <text evidence="4">Binds 1 Fe(2+) ion.</text>
</comment>
<dbReference type="RefSeq" id="WP_019246253.1">
    <property type="nucleotide sequence ID" value="NZ_CAPH01000013.1"/>
</dbReference>
<dbReference type="HAMAP" id="MF_00163">
    <property type="entry name" value="Pep_deformylase"/>
    <property type="match status" value="1"/>
</dbReference>
<evidence type="ECO:0000256" key="1">
    <source>
        <dbReference type="ARBA" id="ARBA00010759"/>
    </source>
</evidence>
<protein>
    <recommendedName>
        <fullName evidence="4">Peptide deformylase</fullName>
        <shortName evidence="4">PDF</shortName>
        <ecNumber evidence="4">3.5.1.88</ecNumber>
    </recommendedName>
    <alternativeName>
        <fullName evidence="4">Polypeptide deformylase</fullName>
    </alternativeName>
</protein>
<feature type="binding site" evidence="4">
    <location>
        <position position="187"/>
    </location>
    <ligand>
        <name>Fe cation</name>
        <dbReference type="ChEBI" id="CHEBI:24875"/>
    </ligand>
</feature>
<evidence type="ECO:0000256" key="2">
    <source>
        <dbReference type="ARBA" id="ARBA00022723"/>
    </source>
</evidence>
<feature type="binding site" evidence="4">
    <location>
        <position position="183"/>
    </location>
    <ligand>
        <name>Fe cation</name>
        <dbReference type="ChEBI" id="CHEBI:24875"/>
    </ligand>
</feature>
<feature type="signal peptide" evidence="5">
    <location>
        <begin position="1"/>
        <end position="20"/>
    </location>
</feature>
<dbReference type="Gene3D" id="3.90.45.10">
    <property type="entry name" value="Peptide deformylase"/>
    <property type="match status" value="1"/>
</dbReference>
<dbReference type="EMBL" id="CP102294">
    <property type="protein sequence ID" value="UWN56444.1"/>
    <property type="molecule type" value="Genomic_DNA"/>
</dbReference>
<comment type="catalytic activity">
    <reaction evidence="4">
        <text>N-terminal N-formyl-L-methionyl-[peptide] + H2O = N-terminal L-methionyl-[peptide] + formate</text>
        <dbReference type="Rhea" id="RHEA:24420"/>
        <dbReference type="Rhea" id="RHEA-COMP:10639"/>
        <dbReference type="Rhea" id="RHEA-COMP:10640"/>
        <dbReference type="ChEBI" id="CHEBI:15377"/>
        <dbReference type="ChEBI" id="CHEBI:15740"/>
        <dbReference type="ChEBI" id="CHEBI:49298"/>
        <dbReference type="ChEBI" id="CHEBI:64731"/>
        <dbReference type="EC" id="3.5.1.88"/>
    </reaction>
</comment>
<evidence type="ECO:0000313" key="7">
    <source>
        <dbReference type="Proteomes" id="UP001059295"/>
    </source>
</evidence>
<evidence type="ECO:0000256" key="5">
    <source>
        <dbReference type="SAM" id="SignalP"/>
    </source>
</evidence>
<dbReference type="InterPro" id="IPR036821">
    <property type="entry name" value="Peptide_deformylase_sf"/>
</dbReference>
<keyword evidence="4" id="KW-0408">Iron</keyword>
<dbReference type="InterPro" id="IPR023635">
    <property type="entry name" value="Peptide_deformylase"/>
</dbReference>
<dbReference type="Proteomes" id="UP001059295">
    <property type="component" value="Chromosome"/>
</dbReference>
<dbReference type="Pfam" id="PF01327">
    <property type="entry name" value="Pep_deformylase"/>
    <property type="match status" value="1"/>
</dbReference>
<dbReference type="CDD" id="cd00487">
    <property type="entry name" value="Pep_deformylase"/>
    <property type="match status" value="1"/>
</dbReference>
<name>A0ABY5UYD0_9BACT</name>
<feature type="active site" evidence="4">
    <location>
        <position position="184"/>
    </location>
</feature>
<evidence type="ECO:0000256" key="4">
    <source>
        <dbReference type="HAMAP-Rule" id="MF_00163"/>
    </source>
</evidence>
<proteinExistence type="inferred from homology"/>
<keyword evidence="7" id="KW-1185">Reference proteome</keyword>
<keyword evidence="2 4" id="KW-0479">Metal-binding</keyword>
<evidence type="ECO:0000256" key="3">
    <source>
        <dbReference type="ARBA" id="ARBA00022801"/>
    </source>
</evidence>
<sequence length="212" mass="23448">MKLLRTLVFASVWLALPSCASVGRFSASEAATIGAEPGEGAMRVLKTTDGGDSLRLRGRSGRIGRAWLGDPLYARLKRRMLCTVNDPADPGVGIAAPQVGVSRRLIAVQRFDREGEPFEFYANPRIVRYAGETVRSPEGCLSIPGKIDTAVRRERVVLRYRDGQSGKRRREYVSGFTAVVFQHEIDHLNGILFIDRTPDRAAGNRRHKSSKP</sequence>
<dbReference type="EC" id="3.5.1.88" evidence="4"/>
<evidence type="ECO:0000313" key="6">
    <source>
        <dbReference type="EMBL" id="UWN56444.1"/>
    </source>
</evidence>